<accession>A0ABR4DH07</accession>
<keyword evidence="1" id="KW-0175">Coiled coil</keyword>
<gene>
    <name evidence="2" type="ORF">VTJ83DRAFT_1513</name>
</gene>
<evidence type="ECO:0008006" key="4">
    <source>
        <dbReference type="Google" id="ProtNLM"/>
    </source>
</evidence>
<reference evidence="2 3" key="1">
    <citation type="journal article" date="2024" name="Commun. Biol.">
        <title>Comparative genomic analysis of thermophilic fungi reveals convergent evolutionary adaptations and gene losses.</title>
        <authorList>
            <person name="Steindorff A.S."/>
            <person name="Aguilar-Pontes M.V."/>
            <person name="Robinson A.J."/>
            <person name="Andreopoulos B."/>
            <person name="LaButti K."/>
            <person name="Kuo A."/>
            <person name="Mondo S."/>
            <person name="Riley R."/>
            <person name="Otillar R."/>
            <person name="Haridas S."/>
            <person name="Lipzen A."/>
            <person name="Grimwood J."/>
            <person name="Schmutz J."/>
            <person name="Clum A."/>
            <person name="Reid I.D."/>
            <person name="Moisan M.C."/>
            <person name="Butler G."/>
            <person name="Nguyen T.T.M."/>
            <person name="Dewar K."/>
            <person name="Conant G."/>
            <person name="Drula E."/>
            <person name="Henrissat B."/>
            <person name="Hansel C."/>
            <person name="Singer S."/>
            <person name="Hutchinson M.I."/>
            <person name="de Vries R.P."/>
            <person name="Natvig D.O."/>
            <person name="Powell A.J."/>
            <person name="Tsang A."/>
            <person name="Grigoriev I.V."/>
        </authorList>
    </citation>
    <scope>NUCLEOTIDE SEQUENCE [LARGE SCALE GENOMIC DNA]</scope>
    <source>
        <strain evidence="2 3">ATCC 22073</strain>
    </source>
</reference>
<evidence type="ECO:0000313" key="3">
    <source>
        <dbReference type="Proteomes" id="UP001600064"/>
    </source>
</evidence>
<organism evidence="2 3">
    <name type="scientific">Remersonia thermophila</name>
    <dbReference type="NCBI Taxonomy" id="72144"/>
    <lineage>
        <taxon>Eukaryota</taxon>
        <taxon>Fungi</taxon>
        <taxon>Dikarya</taxon>
        <taxon>Ascomycota</taxon>
        <taxon>Pezizomycotina</taxon>
        <taxon>Sordariomycetes</taxon>
        <taxon>Sordariomycetidae</taxon>
        <taxon>Sordariales</taxon>
        <taxon>Sordariales incertae sedis</taxon>
        <taxon>Remersonia</taxon>
    </lineage>
</organism>
<dbReference type="RefSeq" id="XP_070868053.1">
    <property type="nucleotide sequence ID" value="XM_071007681.1"/>
</dbReference>
<keyword evidence="3" id="KW-1185">Reference proteome</keyword>
<dbReference type="InterPro" id="IPR009991">
    <property type="entry name" value="DCTN3"/>
</dbReference>
<proteinExistence type="predicted"/>
<feature type="coiled-coil region" evidence="1">
    <location>
        <begin position="139"/>
        <end position="206"/>
    </location>
</feature>
<dbReference type="EMBL" id="JAZGUE010000002">
    <property type="protein sequence ID" value="KAL2269329.1"/>
    <property type="molecule type" value="Genomic_DNA"/>
</dbReference>
<name>A0ABR4DH07_9PEZI</name>
<dbReference type="Pfam" id="PF07426">
    <property type="entry name" value="Dynactin_p22"/>
    <property type="match status" value="1"/>
</dbReference>
<comment type="caution">
    <text evidence="2">The sequence shown here is derived from an EMBL/GenBank/DDBJ whole genome shotgun (WGS) entry which is preliminary data.</text>
</comment>
<evidence type="ECO:0000256" key="1">
    <source>
        <dbReference type="SAM" id="Coils"/>
    </source>
</evidence>
<sequence>MESKLDETTLVTLSLLEERLLRLENILYGPSAPTDQPAEPVTASLADLERRFAQLTRHFRVYSDLLKIYKSHPTLFQSQAAASSELPPTELSPEDVRLTVLAYASDFPATASALTAATSDAPVPDAAQSAKLAALAPRMRAVEALQRAQEVEIAELRRRSERVLRIWHETGILRAGQALADANSRLERVERGVRREERRRKEEVEAV</sequence>
<dbReference type="GeneID" id="98122325"/>
<dbReference type="Proteomes" id="UP001600064">
    <property type="component" value="Unassembled WGS sequence"/>
</dbReference>
<protein>
    <recommendedName>
        <fullName evidence="4">Nuclear distribution protein</fullName>
    </recommendedName>
</protein>
<evidence type="ECO:0000313" key="2">
    <source>
        <dbReference type="EMBL" id="KAL2269329.1"/>
    </source>
</evidence>